<dbReference type="RefSeq" id="WP_136834543.1">
    <property type="nucleotide sequence ID" value="NZ_SWBQ01000001.1"/>
</dbReference>
<protein>
    <submittedName>
        <fullName evidence="7">Mechanosensitive ion channel</fullName>
    </submittedName>
</protein>
<keyword evidence="3 5" id="KW-1133">Transmembrane helix</keyword>
<evidence type="ECO:0000256" key="3">
    <source>
        <dbReference type="ARBA" id="ARBA00022989"/>
    </source>
</evidence>
<dbReference type="AlphaFoldDB" id="A0A4U1CQG3"/>
<accession>A0A4U1CQG3</accession>
<feature type="transmembrane region" description="Helical" evidence="5">
    <location>
        <begin position="12"/>
        <end position="33"/>
    </location>
</feature>
<sequence length="311" mass="35581">MIEDNERKTGKELLMITIKTIIFGILVYSFYISQDSYADHWTFYKENPRIGSLALAIFVFLGPSLVISVLRLVIIYWYIRKHRFKSNIKDNFILGINRIVSILNTVFLVVAFTTLWNVKIEELVFSVSIVAAALAVTFKDYIGNMINGLIIMFSDRLSLGDHIRIGDHEGKILDITLINMILQNEDSDMVIIPNSVAFSSVIINQSKQNTKKLSIEFEMSLNNGYTPEYLENHLNKSIEHYSDNVVEGGLTVKTISINKDVVIFKVMILLKRYDKLKEREIRRAINTDLIRLSAILKKEKREDPGKIAAGD</sequence>
<dbReference type="Gene3D" id="2.30.30.60">
    <property type="match status" value="1"/>
</dbReference>
<keyword evidence="2 5" id="KW-0812">Transmembrane</keyword>
<evidence type="ECO:0000256" key="5">
    <source>
        <dbReference type="SAM" id="Phobius"/>
    </source>
</evidence>
<comment type="subcellular location">
    <subcellularLocation>
        <location evidence="1">Membrane</location>
    </subcellularLocation>
</comment>
<dbReference type="InterPro" id="IPR010920">
    <property type="entry name" value="LSM_dom_sf"/>
</dbReference>
<dbReference type="OrthoDB" id="1522493at2"/>
<comment type="caution">
    <text evidence="7">The sequence shown here is derived from an EMBL/GenBank/DDBJ whole genome shotgun (WGS) entry which is preliminary data.</text>
</comment>
<dbReference type="SUPFAM" id="SSF50182">
    <property type="entry name" value="Sm-like ribonucleoproteins"/>
    <property type="match status" value="1"/>
</dbReference>
<dbReference type="PANTHER" id="PTHR30221">
    <property type="entry name" value="SMALL-CONDUCTANCE MECHANOSENSITIVE CHANNEL"/>
    <property type="match status" value="1"/>
</dbReference>
<name>A0A4U1CQG3_9SPHI</name>
<dbReference type="InterPro" id="IPR023408">
    <property type="entry name" value="MscS_beta-dom_sf"/>
</dbReference>
<evidence type="ECO:0000259" key="6">
    <source>
        <dbReference type="Pfam" id="PF00924"/>
    </source>
</evidence>
<feature type="transmembrane region" description="Helical" evidence="5">
    <location>
        <begin position="53"/>
        <end position="79"/>
    </location>
</feature>
<feature type="transmembrane region" description="Helical" evidence="5">
    <location>
        <begin position="99"/>
        <end position="117"/>
    </location>
</feature>
<dbReference type="Proteomes" id="UP000307244">
    <property type="component" value="Unassembled WGS sequence"/>
</dbReference>
<dbReference type="EMBL" id="SWBQ01000001">
    <property type="protein sequence ID" value="TKC09130.1"/>
    <property type="molecule type" value="Genomic_DNA"/>
</dbReference>
<keyword evidence="4 5" id="KW-0472">Membrane</keyword>
<evidence type="ECO:0000256" key="4">
    <source>
        <dbReference type="ARBA" id="ARBA00023136"/>
    </source>
</evidence>
<evidence type="ECO:0000313" key="8">
    <source>
        <dbReference type="Proteomes" id="UP000307244"/>
    </source>
</evidence>
<dbReference type="GO" id="GO:0008381">
    <property type="term" value="F:mechanosensitive monoatomic ion channel activity"/>
    <property type="evidence" value="ECO:0007669"/>
    <property type="project" value="InterPro"/>
</dbReference>
<keyword evidence="8" id="KW-1185">Reference proteome</keyword>
<feature type="domain" description="Mechanosensitive ion channel MscS" evidence="6">
    <location>
        <begin position="140"/>
        <end position="207"/>
    </location>
</feature>
<evidence type="ECO:0000256" key="2">
    <source>
        <dbReference type="ARBA" id="ARBA00022692"/>
    </source>
</evidence>
<dbReference type="InterPro" id="IPR045275">
    <property type="entry name" value="MscS_archaea/bacteria_type"/>
</dbReference>
<evidence type="ECO:0000256" key="1">
    <source>
        <dbReference type="ARBA" id="ARBA00004370"/>
    </source>
</evidence>
<gene>
    <name evidence="7" type="ORF">FA047_03275</name>
</gene>
<dbReference type="GO" id="GO:0016020">
    <property type="term" value="C:membrane"/>
    <property type="evidence" value="ECO:0007669"/>
    <property type="project" value="UniProtKB-SubCell"/>
</dbReference>
<dbReference type="Gene3D" id="1.10.287.1260">
    <property type="match status" value="1"/>
</dbReference>
<organism evidence="7 8">
    <name type="scientific">Pedobacter frigoris</name>
    <dbReference type="NCBI Taxonomy" id="2571272"/>
    <lineage>
        <taxon>Bacteria</taxon>
        <taxon>Pseudomonadati</taxon>
        <taxon>Bacteroidota</taxon>
        <taxon>Sphingobacteriia</taxon>
        <taxon>Sphingobacteriales</taxon>
        <taxon>Sphingobacteriaceae</taxon>
        <taxon>Pedobacter</taxon>
    </lineage>
</organism>
<dbReference type="Pfam" id="PF00924">
    <property type="entry name" value="MS_channel_2nd"/>
    <property type="match status" value="1"/>
</dbReference>
<dbReference type="PANTHER" id="PTHR30221:SF1">
    <property type="entry name" value="SMALL-CONDUCTANCE MECHANOSENSITIVE CHANNEL"/>
    <property type="match status" value="1"/>
</dbReference>
<evidence type="ECO:0000313" key="7">
    <source>
        <dbReference type="EMBL" id="TKC09130.1"/>
    </source>
</evidence>
<reference evidence="7 8" key="1">
    <citation type="submission" date="2019-04" db="EMBL/GenBank/DDBJ databases">
        <title>Pedobacter sp. RP-3-15 sp. nov., isolated from Arctic soil.</title>
        <authorList>
            <person name="Dahal R.H."/>
            <person name="Kim D.-U."/>
        </authorList>
    </citation>
    <scope>NUCLEOTIDE SEQUENCE [LARGE SCALE GENOMIC DNA]</scope>
    <source>
        <strain evidence="7 8">RP-3-15</strain>
    </source>
</reference>
<dbReference type="InterPro" id="IPR006685">
    <property type="entry name" value="MscS_channel_2nd"/>
</dbReference>
<proteinExistence type="predicted"/>